<gene>
    <name evidence="1" type="ORF">ACAT0790_LOCUS35122</name>
</gene>
<name>A0A7S1R886_ALECA</name>
<sequence>MPATREFKYLPPDQPLLPQFVARLYRAHGLTAPRQRSRSDEARPPQGKLKAVIIHNRRFGPELVDVLRASAEACTATCSGLEVQYLNWTTVQPFSRQLDLLRGTDIHVSSFGTALYTSLLLPDGSVSVNLGMGSHERHLGLPSYGEEFLATSHRGLRTLYMPLDRLLRGPSVDDVVALLEQAGQVIRSGFPVPVESMEENLSVFGKIILNLTMSSEASHWGLKGWRRQDAAAAYTGEASAELALGNGSVLEYCSEDQTRCVLLRGHASPLVLESEPDFESCHVDVTLLRALKRSHGLKEALGVEEDCECVACQACGAGHL</sequence>
<reference evidence="1" key="1">
    <citation type="submission" date="2021-01" db="EMBL/GenBank/DDBJ databases">
        <authorList>
            <person name="Corre E."/>
            <person name="Pelletier E."/>
            <person name="Niang G."/>
            <person name="Scheremetjew M."/>
            <person name="Finn R."/>
            <person name="Kale V."/>
            <person name="Holt S."/>
            <person name="Cochrane G."/>
            <person name="Meng A."/>
            <person name="Brown T."/>
            <person name="Cohen L."/>
        </authorList>
    </citation>
    <scope>NUCLEOTIDE SEQUENCE</scope>
    <source>
        <strain evidence="1">OF101</strain>
    </source>
</reference>
<protein>
    <submittedName>
        <fullName evidence="1">Uncharacterized protein</fullName>
    </submittedName>
</protein>
<proteinExistence type="predicted"/>
<dbReference type="EMBL" id="HBGE01058402">
    <property type="protein sequence ID" value="CAD9158180.1"/>
    <property type="molecule type" value="Transcribed_RNA"/>
</dbReference>
<evidence type="ECO:0000313" key="1">
    <source>
        <dbReference type="EMBL" id="CAD9158180.1"/>
    </source>
</evidence>
<organism evidence="1">
    <name type="scientific">Alexandrium catenella</name>
    <name type="common">Red tide dinoflagellate</name>
    <name type="synonym">Gonyaulax catenella</name>
    <dbReference type="NCBI Taxonomy" id="2925"/>
    <lineage>
        <taxon>Eukaryota</taxon>
        <taxon>Sar</taxon>
        <taxon>Alveolata</taxon>
        <taxon>Dinophyceae</taxon>
        <taxon>Gonyaulacales</taxon>
        <taxon>Pyrocystaceae</taxon>
        <taxon>Alexandrium</taxon>
    </lineage>
</organism>
<dbReference type="AlphaFoldDB" id="A0A7S1R886"/>
<accession>A0A7S1R886</accession>